<dbReference type="GeneTree" id="ENSGT01000000214715"/>
<evidence type="ECO:0000313" key="4">
    <source>
        <dbReference type="ZFIN" id="ZDB-GENE-061207-20"/>
    </source>
</evidence>
<protein>
    <submittedName>
        <fullName evidence="1">Si:ch211-217k17.12</fullName>
    </submittedName>
    <submittedName>
        <fullName evidence="3">Uncharacterized protein LOC559555</fullName>
    </submittedName>
</protein>
<reference evidence="1" key="1">
    <citation type="submission" date="2012-01" db="UniProtKB">
        <authorList>
            <consortium name="Ensembl"/>
        </authorList>
    </citation>
    <scope>IDENTIFICATION</scope>
    <source>
        <strain evidence="1">Tuebingen</strain>
    </source>
</reference>
<dbReference type="ZFIN" id="ZDB-GENE-061207-20">
    <property type="gene designation" value="si:ch211-217k17.12"/>
</dbReference>
<name>H0WEA5_DANRE</name>
<dbReference type="PaxDb" id="7955-ENSDARP00000125182"/>
<dbReference type="PhylomeDB" id="H0WEA5"/>
<dbReference type="AGR" id="ZFIN:ZDB-GENE-061207-20"/>
<dbReference type="Bgee" id="ENSDARG00000088234">
    <property type="expression patterns" value="Expressed in intestine and 14 other cell types or tissues"/>
</dbReference>
<dbReference type="RefSeq" id="NP_001373556.1">
    <property type="nucleotide sequence ID" value="NM_001386627.1"/>
</dbReference>
<dbReference type="EMBL" id="BX323839">
    <property type="status" value="NOT_ANNOTATED_CDS"/>
    <property type="molecule type" value="Genomic_DNA"/>
</dbReference>
<proteinExistence type="predicted"/>
<dbReference type="Ensembl" id="ENSDART00000138337.3">
    <property type="protein sequence ID" value="ENSDARP00000125182.1"/>
    <property type="gene ID" value="ENSDARG00000088234.4"/>
</dbReference>
<dbReference type="SMR" id="H0WEA5"/>
<accession>H0WEA5</accession>
<dbReference type="GeneID" id="559555"/>
<dbReference type="HOGENOM" id="CLU_1885040_0_0_1"/>
<dbReference type="KEGG" id="dre:559555"/>
<keyword evidence="2" id="KW-1185">Reference proteome</keyword>
<dbReference type="AlphaFoldDB" id="H0WEA5"/>
<dbReference type="InterPro" id="IPR029071">
    <property type="entry name" value="Ubiquitin-like_domsf"/>
</dbReference>
<sequence length="134" mass="14575">MATEVYPAQIPNLLQPPACGARQHFRGDPKNTVPVAYHPHLENTSHAVLQAQGPVSPAPKSFTVFIINGSRGSKIPVKVRSSYTVAKMLLKALMVKTDLNLIFNGKPVQPNQMLCDLQVKPGATFITYQKCHGG</sequence>
<accession>A0A8N7TE99</accession>
<dbReference type="SUPFAM" id="SSF54236">
    <property type="entry name" value="Ubiquitin-like"/>
    <property type="match status" value="1"/>
</dbReference>
<reference evidence="3" key="4">
    <citation type="submission" date="2025-04" db="UniProtKB">
        <authorList>
            <consortium name="RefSeq"/>
        </authorList>
    </citation>
    <scope>IDENTIFICATION</scope>
    <source>
        <strain evidence="3">Tuebingen</strain>
    </source>
</reference>
<dbReference type="OMA" id="IAYIYAT"/>
<gene>
    <name evidence="1 3 4" type="primary">si:ch211-217k17.12</name>
</gene>
<evidence type="ECO:0000313" key="2">
    <source>
        <dbReference type="Proteomes" id="UP000000437"/>
    </source>
</evidence>
<evidence type="ECO:0000313" key="3">
    <source>
        <dbReference type="RefSeq" id="NP_001373556.1"/>
    </source>
</evidence>
<reference evidence="1 2" key="2">
    <citation type="journal article" date="2013" name="Nature">
        <title>The zebrafish reference genome sequence and its relationship to the human genome.</title>
        <authorList>
            <consortium name="Genome Reference Consortium Zebrafish"/>
            <person name="Howe K."/>
            <person name="Clark M.D."/>
            <person name="Torroja C.F."/>
            <person name="Torrance J."/>
            <person name="Berthelot C."/>
            <person name="Muffato M."/>
            <person name="Collins J.E."/>
            <person name="Humphray S."/>
            <person name="McLaren K."/>
            <person name="Matthews L."/>
            <person name="McLaren S."/>
            <person name="Sealy I."/>
            <person name="Caccamo M."/>
            <person name="Churcher C."/>
            <person name="Scott C."/>
            <person name="Barrett J.C."/>
            <person name="Koch R."/>
            <person name="Rauch G.J."/>
            <person name="White S."/>
            <person name="Chow W."/>
            <person name="Kilian B."/>
            <person name="Quintais L.T."/>
            <person name="Guerra-Assuncao J.A."/>
            <person name="Zhou Y."/>
            <person name="Gu Y."/>
            <person name="Yen J."/>
            <person name="Vogel J.H."/>
            <person name="Eyre T."/>
            <person name="Redmond S."/>
            <person name="Banerjee R."/>
            <person name="Chi J."/>
            <person name="Fu B."/>
            <person name="Langley E."/>
            <person name="Maguire S.F."/>
            <person name="Laird G.K."/>
            <person name="Lloyd D."/>
            <person name="Kenyon E."/>
            <person name="Donaldson S."/>
            <person name="Sehra H."/>
            <person name="Almeida-King J."/>
            <person name="Loveland J."/>
            <person name="Trevanion S."/>
            <person name="Jones M."/>
            <person name="Quail M."/>
            <person name="Willey D."/>
            <person name="Hunt A."/>
            <person name="Burton J."/>
            <person name="Sims S."/>
            <person name="McLay K."/>
            <person name="Plumb B."/>
            <person name="Davis J."/>
            <person name="Clee C."/>
            <person name="Oliver K."/>
            <person name="Clark R."/>
            <person name="Riddle C."/>
            <person name="Elliot D."/>
            <person name="Eliott D."/>
            <person name="Threadgold G."/>
            <person name="Harden G."/>
            <person name="Ware D."/>
            <person name="Begum S."/>
            <person name="Mortimore B."/>
            <person name="Mortimer B."/>
            <person name="Kerry G."/>
            <person name="Heath P."/>
            <person name="Phillimore B."/>
            <person name="Tracey A."/>
            <person name="Corby N."/>
            <person name="Dunn M."/>
            <person name="Johnson C."/>
            <person name="Wood J."/>
            <person name="Clark S."/>
            <person name="Pelan S."/>
            <person name="Griffiths G."/>
            <person name="Smith M."/>
            <person name="Glithero R."/>
            <person name="Howden P."/>
            <person name="Barker N."/>
            <person name="Lloyd C."/>
            <person name="Stevens C."/>
            <person name="Harley J."/>
            <person name="Holt K."/>
            <person name="Panagiotidis G."/>
            <person name="Lovell J."/>
            <person name="Beasley H."/>
            <person name="Henderson C."/>
            <person name="Gordon D."/>
            <person name="Auger K."/>
            <person name="Wright D."/>
            <person name="Collins J."/>
            <person name="Raisen C."/>
            <person name="Dyer L."/>
            <person name="Leung K."/>
            <person name="Robertson L."/>
            <person name="Ambridge K."/>
            <person name="Leongamornlert D."/>
            <person name="McGuire S."/>
            <person name="Gilderthorp R."/>
            <person name="Griffiths C."/>
            <person name="Manthravadi D."/>
            <person name="Nichol S."/>
            <person name="Barker G."/>
            <person name="Whitehead S."/>
            <person name="Kay M."/>
            <person name="Brown J."/>
            <person name="Murnane C."/>
            <person name="Gray E."/>
            <person name="Humphries M."/>
            <person name="Sycamore N."/>
            <person name="Barker D."/>
            <person name="Saunders D."/>
            <person name="Wallis J."/>
            <person name="Babbage A."/>
            <person name="Hammond S."/>
            <person name="Mashreghi-Mohammadi M."/>
            <person name="Barr L."/>
            <person name="Martin S."/>
            <person name="Wray P."/>
            <person name="Ellington A."/>
            <person name="Matthews N."/>
            <person name="Ellwood M."/>
            <person name="Woodmansey R."/>
            <person name="Clark G."/>
            <person name="Cooper J."/>
            <person name="Cooper J."/>
            <person name="Tromans A."/>
            <person name="Grafham D."/>
            <person name="Skuce C."/>
            <person name="Pandian R."/>
            <person name="Andrews R."/>
            <person name="Harrison E."/>
            <person name="Kimberley A."/>
            <person name="Garnett J."/>
            <person name="Fosker N."/>
            <person name="Hall R."/>
            <person name="Garner P."/>
            <person name="Kelly D."/>
            <person name="Bird C."/>
            <person name="Palmer S."/>
            <person name="Gehring I."/>
            <person name="Berger A."/>
            <person name="Dooley C.M."/>
            <person name="Ersan-Urun Z."/>
            <person name="Eser C."/>
            <person name="Geiger H."/>
            <person name="Geisler M."/>
            <person name="Karotki L."/>
            <person name="Kirn A."/>
            <person name="Konantz J."/>
            <person name="Konantz M."/>
            <person name="Oberlander M."/>
            <person name="Rudolph-Geiger S."/>
            <person name="Teucke M."/>
            <person name="Lanz C."/>
            <person name="Raddatz G."/>
            <person name="Osoegawa K."/>
            <person name="Zhu B."/>
            <person name="Rapp A."/>
            <person name="Widaa S."/>
            <person name="Langford C."/>
            <person name="Yang F."/>
            <person name="Schuster S.C."/>
            <person name="Carter N.P."/>
            <person name="Harrow J."/>
            <person name="Ning Z."/>
            <person name="Herrero J."/>
            <person name="Searle S.M."/>
            <person name="Enright A."/>
            <person name="Geisler R."/>
            <person name="Plasterk R.H."/>
            <person name="Lee C."/>
            <person name="Westerfield M."/>
            <person name="de Jong P.J."/>
            <person name="Zon L.I."/>
            <person name="Postlethwait J.H."/>
            <person name="Nusslein-Volhard C."/>
            <person name="Hubbard T.J."/>
            <person name="Roest Crollius H."/>
            <person name="Rogers J."/>
            <person name="Stemple D.L."/>
        </authorList>
    </citation>
    <scope>NUCLEOTIDE SEQUENCE [LARGE SCALE GENOMIC DNA]</scope>
    <source>
        <strain evidence="1 2">Tuebingen</strain>
    </source>
</reference>
<evidence type="ECO:0000313" key="1">
    <source>
        <dbReference type="Ensembl" id="ENSDARP00000125182"/>
    </source>
</evidence>
<dbReference type="OrthoDB" id="8905060at2759"/>
<reference evidence="3" key="3">
    <citation type="journal article" date="2016" name="BMC Genomics">
        <title>Gene evolution and gene expression after whole genome duplication in fish: the PhyloFish database.</title>
        <authorList>
            <person name="Pasquier J."/>
            <person name="Cabau C."/>
            <person name="Nguyen T."/>
            <person name="Jouanno E."/>
            <person name="Severac D."/>
            <person name="Braasch I."/>
            <person name="Journot L."/>
            <person name="Pontarotti P."/>
            <person name="Klopp C."/>
            <person name="Postlethwait J.H."/>
            <person name="Guiguen Y."/>
            <person name="Bobe J."/>
        </authorList>
    </citation>
    <scope>NUCLEOTIDE SEQUENCE</scope>
    <source>
        <strain evidence="3">Tuebingen</strain>
    </source>
</reference>
<dbReference type="Proteomes" id="UP000000437">
    <property type="component" value="Chromosome 1"/>
</dbReference>
<organism evidence="1">
    <name type="scientific">Danio rerio</name>
    <name type="common">Zebrafish</name>
    <name type="synonym">Brachydanio rerio</name>
    <dbReference type="NCBI Taxonomy" id="7955"/>
    <lineage>
        <taxon>Eukaryota</taxon>
        <taxon>Metazoa</taxon>
        <taxon>Chordata</taxon>
        <taxon>Craniata</taxon>
        <taxon>Vertebrata</taxon>
        <taxon>Euteleostomi</taxon>
        <taxon>Actinopterygii</taxon>
        <taxon>Neopterygii</taxon>
        <taxon>Teleostei</taxon>
        <taxon>Ostariophysi</taxon>
        <taxon>Cypriniformes</taxon>
        <taxon>Danionidae</taxon>
        <taxon>Danioninae</taxon>
        <taxon>Danio</taxon>
    </lineage>
</organism>
<dbReference type="CDD" id="cd17039">
    <property type="entry name" value="Ubl_ubiquitin_like"/>
    <property type="match status" value="1"/>
</dbReference>